<dbReference type="CDD" id="cd03046">
    <property type="entry name" value="GST_N_GTT1_like"/>
    <property type="match status" value="1"/>
</dbReference>
<dbReference type="SFLD" id="SFLDG00358">
    <property type="entry name" value="Main_(cytGST)"/>
    <property type="match status" value="1"/>
</dbReference>
<dbReference type="Gene3D" id="3.40.30.10">
    <property type="entry name" value="Glutaredoxin"/>
    <property type="match status" value="1"/>
</dbReference>
<evidence type="ECO:0000313" key="3">
    <source>
        <dbReference type="EMBL" id="MCT8329725.1"/>
    </source>
</evidence>
<dbReference type="PANTHER" id="PTHR44051">
    <property type="entry name" value="GLUTATHIONE S-TRANSFERASE-RELATED"/>
    <property type="match status" value="1"/>
</dbReference>
<feature type="domain" description="GST C-terminal" evidence="2">
    <location>
        <begin position="94"/>
        <end position="214"/>
    </location>
</feature>
<dbReference type="SFLD" id="SFLDS00019">
    <property type="entry name" value="Glutathione_Transferase_(cytos"/>
    <property type="match status" value="1"/>
</dbReference>
<dbReference type="InterPro" id="IPR010987">
    <property type="entry name" value="Glutathione-S-Trfase_C-like"/>
</dbReference>
<dbReference type="RefSeq" id="WP_261495185.1">
    <property type="nucleotide sequence ID" value="NZ_JAOCQF010000001.1"/>
</dbReference>
<dbReference type="SUPFAM" id="SSF47616">
    <property type="entry name" value="GST C-terminal domain-like"/>
    <property type="match status" value="1"/>
</dbReference>
<comment type="caution">
    <text evidence="3">The sequence shown here is derived from an EMBL/GenBank/DDBJ whole genome shotgun (WGS) entry which is preliminary data.</text>
</comment>
<dbReference type="InterPro" id="IPR040079">
    <property type="entry name" value="Glutathione_S-Trfase"/>
</dbReference>
<dbReference type="Pfam" id="PF00043">
    <property type="entry name" value="GST_C"/>
    <property type="match status" value="1"/>
</dbReference>
<dbReference type="PANTHER" id="PTHR44051:SF8">
    <property type="entry name" value="GLUTATHIONE S-TRANSFERASE GSTA"/>
    <property type="match status" value="1"/>
</dbReference>
<evidence type="ECO:0000259" key="2">
    <source>
        <dbReference type="PROSITE" id="PS50405"/>
    </source>
</evidence>
<dbReference type="EMBL" id="JAOCQF010000001">
    <property type="protein sequence ID" value="MCT8329725.1"/>
    <property type="molecule type" value="Genomic_DNA"/>
</dbReference>
<dbReference type="Pfam" id="PF13417">
    <property type="entry name" value="GST_N_3"/>
    <property type="match status" value="1"/>
</dbReference>
<keyword evidence="4" id="KW-1185">Reference proteome</keyword>
<dbReference type="Gene3D" id="1.20.1050.10">
    <property type="match status" value="1"/>
</dbReference>
<accession>A0ABT2NLE2</accession>
<dbReference type="Proteomes" id="UP001205601">
    <property type="component" value="Unassembled WGS sequence"/>
</dbReference>
<gene>
    <name evidence="3" type="ORF">N5I32_09395</name>
</gene>
<dbReference type="InterPro" id="IPR004045">
    <property type="entry name" value="Glutathione_S-Trfase_N"/>
</dbReference>
<dbReference type="SUPFAM" id="SSF52833">
    <property type="entry name" value="Thioredoxin-like"/>
    <property type="match status" value="1"/>
</dbReference>
<evidence type="ECO:0000259" key="1">
    <source>
        <dbReference type="PROSITE" id="PS50404"/>
    </source>
</evidence>
<dbReference type="InterPro" id="IPR004046">
    <property type="entry name" value="GST_C"/>
</dbReference>
<feature type="domain" description="GST N-terminal" evidence="1">
    <location>
        <begin position="1"/>
        <end position="90"/>
    </location>
</feature>
<protein>
    <submittedName>
        <fullName evidence="3">Glutathione S-transferase family protein</fullName>
    </submittedName>
</protein>
<dbReference type="PROSITE" id="PS50405">
    <property type="entry name" value="GST_CTER"/>
    <property type="match status" value="1"/>
</dbReference>
<dbReference type="InterPro" id="IPR036282">
    <property type="entry name" value="Glutathione-S-Trfase_C_sf"/>
</dbReference>
<proteinExistence type="predicted"/>
<evidence type="ECO:0000313" key="4">
    <source>
        <dbReference type="Proteomes" id="UP001205601"/>
    </source>
</evidence>
<name>A0ABT2NLE2_9RHOB</name>
<dbReference type="CDD" id="cd03207">
    <property type="entry name" value="GST_C_8"/>
    <property type="match status" value="1"/>
</dbReference>
<dbReference type="PROSITE" id="PS50404">
    <property type="entry name" value="GST_NTER"/>
    <property type="match status" value="1"/>
</dbReference>
<dbReference type="InterPro" id="IPR036249">
    <property type="entry name" value="Thioredoxin-like_sf"/>
</dbReference>
<reference evidence="4" key="1">
    <citation type="submission" date="2023-07" db="EMBL/GenBank/DDBJ databases">
        <title>Defluviimonas sediminis sp. nov., isolated from mangrove sediment.</title>
        <authorList>
            <person name="Liu L."/>
            <person name="Li J."/>
            <person name="Huang Y."/>
            <person name="Pan J."/>
            <person name="Li M."/>
        </authorList>
    </citation>
    <scope>NUCLEOTIDE SEQUENCE [LARGE SCALE GENOMIC DNA]</scope>
    <source>
        <strain evidence="4">FT324</strain>
    </source>
</reference>
<sequence>MLRLHGVYRSRAARNIWLLEEIGVPYEHVPVVQRYRLTDEQAQVHPHTQTDAFKALSPAAAVPVLEDGDLVLSESMAINLHLARAYGGDLGPRDARELAQMEQWSFYALSGVEPLTLDVLYADQTTEAGRAQVAAGAEKLRRPLAVVDGALKATGWLVGGRLTVADINMAEVVRYAMPAPGLIAGFPAVAAWIGKLHARPAFQRMWHAREAEAL</sequence>
<organism evidence="3 4">
    <name type="scientific">Albidovulum sediminis</name>
    <dbReference type="NCBI Taxonomy" id="3066345"/>
    <lineage>
        <taxon>Bacteria</taxon>
        <taxon>Pseudomonadati</taxon>
        <taxon>Pseudomonadota</taxon>
        <taxon>Alphaproteobacteria</taxon>
        <taxon>Rhodobacterales</taxon>
        <taxon>Paracoccaceae</taxon>
        <taxon>Albidovulum</taxon>
    </lineage>
</organism>